<dbReference type="Pfam" id="PF01266">
    <property type="entry name" value="DAO"/>
    <property type="match status" value="1"/>
</dbReference>
<evidence type="ECO:0000313" key="3">
    <source>
        <dbReference type="Proteomes" id="UP000013989"/>
    </source>
</evidence>
<gene>
    <name evidence="2" type="ORF">IGU_05210</name>
</gene>
<dbReference type="PANTHER" id="PTHR13847:SF274">
    <property type="entry name" value="RIESKE 2FE-2S IRON-SULFUR PROTEIN YHFW-RELATED"/>
    <property type="match status" value="1"/>
</dbReference>
<accession>A0A9W5QLF7</accession>
<protein>
    <recommendedName>
        <fullName evidence="1">FAD dependent oxidoreductase domain-containing protein</fullName>
    </recommendedName>
</protein>
<feature type="domain" description="FAD dependent oxidoreductase" evidence="1">
    <location>
        <begin position="33"/>
        <end position="223"/>
    </location>
</feature>
<dbReference type="InterPro" id="IPR006076">
    <property type="entry name" value="FAD-dep_OxRdtase"/>
</dbReference>
<name>A0A9W5QLF7_BACCE</name>
<dbReference type="PANTHER" id="PTHR13847">
    <property type="entry name" value="SARCOSINE DEHYDROGENASE-RELATED"/>
    <property type="match status" value="1"/>
</dbReference>
<dbReference type="SUPFAM" id="SSF51905">
    <property type="entry name" value="FAD/NAD(P)-binding domain"/>
    <property type="match status" value="1"/>
</dbReference>
<dbReference type="GO" id="GO:0005737">
    <property type="term" value="C:cytoplasm"/>
    <property type="evidence" value="ECO:0007669"/>
    <property type="project" value="TreeGrafter"/>
</dbReference>
<dbReference type="Gene3D" id="3.50.50.60">
    <property type="entry name" value="FAD/NAD(P)-binding domain"/>
    <property type="match status" value="1"/>
</dbReference>
<proteinExistence type="predicted"/>
<dbReference type="InterPro" id="IPR036188">
    <property type="entry name" value="FAD/NAD-bd_sf"/>
</dbReference>
<organism evidence="2 3">
    <name type="scientific">Bacillus cereus ISP2954</name>
    <dbReference type="NCBI Taxonomy" id="1053215"/>
    <lineage>
        <taxon>Bacteria</taxon>
        <taxon>Bacillati</taxon>
        <taxon>Bacillota</taxon>
        <taxon>Bacilli</taxon>
        <taxon>Bacillales</taxon>
        <taxon>Bacillaceae</taxon>
        <taxon>Bacillus</taxon>
        <taxon>Bacillus cereus group</taxon>
    </lineage>
</organism>
<comment type="caution">
    <text evidence="2">The sequence shown here is derived from an EMBL/GenBank/DDBJ whole genome shotgun (WGS) entry which is preliminary data.</text>
</comment>
<dbReference type="AlphaFoldDB" id="A0A9W5QLF7"/>
<dbReference type="EMBL" id="AHEJ01000014">
    <property type="protein sequence ID" value="EOP73773.1"/>
    <property type="molecule type" value="Genomic_DNA"/>
</dbReference>
<evidence type="ECO:0000313" key="2">
    <source>
        <dbReference type="EMBL" id="EOP73773.1"/>
    </source>
</evidence>
<dbReference type="Proteomes" id="UP000013989">
    <property type="component" value="Unassembled WGS sequence"/>
</dbReference>
<sequence>MTSDTFPQLPLSYWIESTQFPTFPRLSENIKTKVAIIGAGITGITTAYLLAKEGIDVVLIDSGRILNGTTGHTTAKVTAQHDLIYDELINHFGVEKAGLYYESNNQALQFINETVQTYKIDCNFSNEDSYLYTTTDNGLRNLSKEYEAYQKLNIPCDYVQSLSIPIPVQSALIMKNQAQFHPLLYLKTLLEKFVEMGGKLYEQTTAMDVEKGDHPQIITKEGHHTCPST</sequence>
<evidence type="ECO:0000259" key="1">
    <source>
        <dbReference type="Pfam" id="PF01266"/>
    </source>
</evidence>
<reference evidence="2 3" key="1">
    <citation type="submission" date="2012-12" db="EMBL/GenBank/DDBJ databases">
        <title>The Genome Sequence of Bacillus cereus ISP2954.</title>
        <authorList>
            <consortium name="The Broad Institute Genome Sequencing Platform"/>
            <consortium name="The Broad Institute Genome Sequencing Center for Infectious Disease"/>
            <person name="Feldgarden M."/>
            <person name="Van der Auwera G.A."/>
            <person name="Mahillon J."/>
            <person name="Duprez V."/>
            <person name="Timmery S."/>
            <person name="Mattelet C."/>
            <person name="Dierick K."/>
            <person name="Sun M."/>
            <person name="Yu Z."/>
            <person name="Zhu L."/>
            <person name="Hu X."/>
            <person name="Shank E.B."/>
            <person name="Swiecicka I."/>
            <person name="Hansen B.M."/>
            <person name="Andrup L."/>
            <person name="Walker B."/>
            <person name="Young S.K."/>
            <person name="Zeng Q."/>
            <person name="Gargeya S."/>
            <person name="Fitzgerald M."/>
            <person name="Haas B."/>
            <person name="Abouelleil A."/>
            <person name="Alvarado L."/>
            <person name="Arachchi H.M."/>
            <person name="Berlin A.M."/>
            <person name="Chapman S.B."/>
            <person name="Dewar J."/>
            <person name="Goldberg J."/>
            <person name="Griggs A."/>
            <person name="Gujja S."/>
            <person name="Hansen M."/>
            <person name="Howarth C."/>
            <person name="Imamovic A."/>
            <person name="Larimer J."/>
            <person name="McCowan C."/>
            <person name="Murphy C."/>
            <person name="Neiman D."/>
            <person name="Pearson M."/>
            <person name="Priest M."/>
            <person name="Roberts A."/>
            <person name="Saif S."/>
            <person name="Shea T."/>
            <person name="Sisk P."/>
            <person name="Sykes S."/>
            <person name="Wortman J."/>
            <person name="Nusbaum C."/>
            <person name="Birren B."/>
        </authorList>
    </citation>
    <scope>NUCLEOTIDE SEQUENCE [LARGE SCALE GENOMIC DNA]</scope>
    <source>
        <strain evidence="2 3">ISP2954</strain>
    </source>
</reference>
<dbReference type="Gene3D" id="3.30.9.10">
    <property type="entry name" value="D-Amino Acid Oxidase, subunit A, domain 2"/>
    <property type="match status" value="1"/>
</dbReference>